<dbReference type="AlphaFoldDB" id="A0A2P2PB59"/>
<name>A0A2P2PB59_RHIMU</name>
<proteinExistence type="predicted"/>
<sequence length="19" mass="2113">MVLIFAMINQDKVDAIFGS</sequence>
<dbReference type="EMBL" id="GGEC01071491">
    <property type="protein sequence ID" value="MBX51975.1"/>
    <property type="molecule type" value="Transcribed_RNA"/>
</dbReference>
<organism evidence="1">
    <name type="scientific">Rhizophora mucronata</name>
    <name type="common">Asiatic mangrove</name>
    <dbReference type="NCBI Taxonomy" id="61149"/>
    <lineage>
        <taxon>Eukaryota</taxon>
        <taxon>Viridiplantae</taxon>
        <taxon>Streptophyta</taxon>
        <taxon>Embryophyta</taxon>
        <taxon>Tracheophyta</taxon>
        <taxon>Spermatophyta</taxon>
        <taxon>Magnoliopsida</taxon>
        <taxon>eudicotyledons</taxon>
        <taxon>Gunneridae</taxon>
        <taxon>Pentapetalae</taxon>
        <taxon>rosids</taxon>
        <taxon>fabids</taxon>
        <taxon>Malpighiales</taxon>
        <taxon>Rhizophoraceae</taxon>
        <taxon>Rhizophora</taxon>
    </lineage>
</organism>
<accession>A0A2P2PB59</accession>
<reference evidence="1" key="1">
    <citation type="submission" date="2018-02" db="EMBL/GenBank/DDBJ databases">
        <title>Rhizophora mucronata_Transcriptome.</title>
        <authorList>
            <person name="Meera S.P."/>
            <person name="Sreeshan A."/>
            <person name="Augustine A."/>
        </authorList>
    </citation>
    <scope>NUCLEOTIDE SEQUENCE</scope>
    <source>
        <tissue evidence="1">Leaf</tissue>
    </source>
</reference>
<protein>
    <submittedName>
        <fullName evidence="1">Uncharacterized protein</fullName>
    </submittedName>
</protein>
<evidence type="ECO:0000313" key="1">
    <source>
        <dbReference type="EMBL" id="MBX51975.1"/>
    </source>
</evidence>